<dbReference type="WBParaSite" id="RSKR_0000580500.1">
    <property type="protein sequence ID" value="RSKR_0000580500.1"/>
    <property type="gene ID" value="RSKR_0000580500"/>
</dbReference>
<proteinExistence type="predicted"/>
<sequence>MTVFAIITLLSLAISQVYSIGGLNEMRALTGNRPYMGYGNPNYQERAVSSYYDSNRLGMYNDDGYNNYRGMNRGFQGSNFGPGPVYGYNSNNGGYMNAFSTDVPRYSPMPSQMITYGPPPSYGNNNGYYQGRGNGGF</sequence>
<reference evidence="2" key="1">
    <citation type="submission" date="2016-11" db="UniProtKB">
        <authorList>
            <consortium name="WormBaseParasite"/>
        </authorList>
    </citation>
    <scope>IDENTIFICATION</scope>
    <source>
        <strain evidence="2">KR3021</strain>
    </source>
</reference>
<protein>
    <submittedName>
        <fullName evidence="2">CX domain-containing protein</fullName>
    </submittedName>
</protein>
<evidence type="ECO:0000313" key="1">
    <source>
        <dbReference type="Proteomes" id="UP000095286"/>
    </source>
</evidence>
<dbReference type="Proteomes" id="UP000095286">
    <property type="component" value="Unplaced"/>
</dbReference>
<accession>A0AC35TZJ0</accession>
<evidence type="ECO:0000313" key="2">
    <source>
        <dbReference type="WBParaSite" id="RSKR_0000580500.1"/>
    </source>
</evidence>
<organism evidence="1 2">
    <name type="scientific">Rhabditophanes sp. KR3021</name>
    <dbReference type="NCBI Taxonomy" id="114890"/>
    <lineage>
        <taxon>Eukaryota</taxon>
        <taxon>Metazoa</taxon>
        <taxon>Ecdysozoa</taxon>
        <taxon>Nematoda</taxon>
        <taxon>Chromadorea</taxon>
        <taxon>Rhabditida</taxon>
        <taxon>Tylenchina</taxon>
        <taxon>Panagrolaimomorpha</taxon>
        <taxon>Strongyloidoidea</taxon>
        <taxon>Alloionematidae</taxon>
        <taxon>Rhabditophanes</taxon>
    </lineage>
</organism>
<name>A0AC35TZJ0_9BILA</name>